<dbReference type="AlphaFoldDB" id="A0A8C3R999"/>
<evidence type="ECO:0000313" key="1">
    <source>
        <dbReference type="Ensembl" id="ENSCRFP00000018033.1"/>
    </source>
</evidence>
<protein>
    <submittedName>
        <fullName evidence="1">Uncharacterized protein</fullName>
    </submittedName>
</protein>
<name>A0A8C3R999_9PASS</name>
<organism evidence="1 2">
    <name type="scientific">Cyanoderma ruficeps</name>
    <name type="common">rufous-capped babbler</name>
    <dbReference type="NCBI Taxonomy" id="181631"/>
    <lineage>
        <taxon>Eukaryota</taxon>
        <taxon>Metazoa</taxon>
        <taxon>Chordata</taxon>
        <taxon>Craniata</taxon>
        <taxon>Vertebrata</taxon>
        <taxon>Euteleostomi</taxon>
        <taxon>Archelosauria</taxon>
        <taxon>Archosauria</taxon>
        <taxon>Dinosauria</taxon>
        <taxon>Saurischia</taxon>
        <taxon>Theropoda</taxon>
        <taxon>Coelurosauria</taxon>
        <taxon>Aves</taxon>
        <taxon>Neognathae</taxon>
        <taxon>Neoaves</taxon>
        <taxon>Telluraves</taxon>
        <taxon>Australaves</taxon>
        <taxon>Passeriformes</taxon>
        <taxon>Sylvioidea</taxon>
        <taxon>Timaliidae</taxon>
        <taxon>Cyanoderma</taxon>
    </lineage>
</organism>
<reference evidence="1" key="1">
    <citation type="submission" date="2025-08" db="UniProtKB">
        <authorList>
            <consortium name="Ensembl"/>
        </authorList>
    </citation>
    <scope>IDENTIFICATION</scope>
</reference>
<sequence>IDVNIDQGDIGHRLDPSTDVVLGLNPEGHQPRVVPMGFGHGVGAGSLEVKVKAVEGAEVWVTPCPARGDQGRDTAGLGTAGPAALLGAAVQGLAGVWEERESGMSRGIHPQCKCALGRSGLLQGHRCNGAGSDP</sequence>
<accession>A0A8C3R999</accession>
<reference evidence="1" key="2">
    <citation type="submission" date="2025-09" db="UniProtKB">
        <authorList>
            <consortium name="Ensembl"/>
        </authorList>
    </citation>
    <scope>IDENTIFICATION</scope>
</reference>
<evidence type="ECO:0000313" key="2">
    <source>
        <dbReference type="Proteomes" id="UP000694396"/>
    </source>
</evidence>
<dbReference type="Proteomes" id="UP000694396">
    <property type="component" value="Unplaced"/>
</dbReference>
<dbReference type="Ensembl" id="ENSCRFT00000018646.1">
    <property type="protein sequence ID" value="ENSCRFP00000018033.1"/>
    <property type="gene ID" value="ENSCRFG00000013681.1"/>
</dbReference>
<keyword evidence="2" id="KW-1185">Reference proteome</keyword>
<proteinExistence type="predicted"/>